<protein>
    <submittedName>
        <fullName evidence="2">Uncharacterized protein</fullName>
    </submittedName>
</protein>
<organism evidence="2 3">
    <name type="scientific">Halomicrobium mukohataei</name>
    <dbReference type="NCBI Taxonomy" id="57705"/>
    <lineage>
        <taxon>Archaea</taxon>
        <taxon>Methanobacteriati</taxon>
        <taxon>Methanobacteriota</taxon>
        <taxon>Stenosarchaea group</taxon>
        <taxon>Halobacteria</taxon>
        <taxon>Halobacteriales</taxon>
        <taxon>Haloarculaceae</taxon>
        <taxon>Halomicrobium</taxon>
    </lineage>
</organism>
<evidence type="ECO:0000256" key="1">
    <source>
        <dbReference type="SAM" id="MobiDB-lite"/>
    </source>
</evidence>
<proteinExistence type="predicted"/>
<evidence type="ECO:0000313" key="3">
    <source>
        <dbReference type="Proteomes" id="UP000608662"/>
    </source>
</evidence>
<accession>A0A847TRZ1</accession>
<comment type="caution">
    <text evidence="2">The sequence shown here is derived from an EMBL/GenBank/DDBJ whole genome shotgun (WGS) entry which is preliminary data.</text>
</comment>
<reference evidence="2" key="1">
    <citation type="submission" date="2019-12" db="EMBL/GenBank/DDBJ databases">
        <title>Whole-genome sequence of Halomicrobium mukohataei pws1.</title>
        <authorList>
            <person name="Verma D.K."/>
            <person name="Gopal K."/>
            <person name="Prasad E.S."/>
        </authorList>
    </citation>
    <scope>NUCLEOTIDE SEQUENCE</scope>
    <source>
        <strain evidence="2">Pws1</strain>
    </source>
</reference>
<gene>
    <name evidence="2" type="ORF">GOC74_02535</name>
</gene>
<dbReference type="EMBL" id="WOYG01000001">
    <property type="protein sequence ID" value="NLV08812.1"/>
    <property type="molecule type" value="Genomic_DNA"/>
</dbReference>
<feature type="compositionally biased region" description="Basic and acidic residues" evidence="1">
    <location>
        <begin position="1"/>
        <end position="17"/>
    </location>
</feature>
<sequence>MPSAKARIEAEFKDSRSSPDASGDNTEDVFIPSDGLEIADVLDIDYVEDAIDDGSEFRVYVSTSSEVHFSST</sequence>
<dbReference type="Proteomes" id="UP000608662">
    <property type="component" value="Unassembled WGS sequence"/>
</dbReference>
<feature type="region of interest" description="Disordered" evidence="1">
    <location>
        <begin position="1"/>
        <end position="29"/>
    </location>
</feature>
<dbReference type="AlphaFoldDB" id="A0A847TRZ1"/>
<name>A0A847TRZ1_9EURY</name>
<evidence type="ECO:0000313" key="2">
    <source>
        <dbReference type="EMBL" id="NLV08812.1"/>
    </source>
</evidence>
<dbReference type="RefSeq" id="WP_170092361.1">
    <property type="nucleotide sequence ID" value="NZ_WOYG01000001.1"/>
</dbReference>